<comment type="caution">
    <text evidence="5">The sequence shown here is derived from an EMBL/GenBank/DDBJ whole genome shotgun (WGS) entry which is preliminary data.</text>
</comment>
<keyword evidence="5" id="KW-0255">Endonuclease</keyword>
<dbReference type="PROSITE" id="PS51643">
    <property type="entry name" value="HD_CAS3"/>
    <property type="match status" value="1"/>
</dbReference>
<dbReference type="EMBL" id="JASNVW010000008">
    <property type="protein sequence ID" value="MDK6029407.1"/>
    <property type="molecule type" value="Genomic_DNA"/>
</dbReference>
<keyword evidence="6" id="KW-1185">Reference proteome</keyword>
<dbReference type="NCBIfam" id="TIGR01596">
    <property type="entry name" value="cas3_HD"/>
    <property type="match status" value="1"/>
</dbReference>
<keyword evidence="1" id="KW-0479">Metal-binding</keyword>
<accession>A0ABD4Z7S5</accession>
<dbReference type="GO" id="GO:0016787">
    <property type="term" value="F:hydrolase activity"/>
    <property type="evidence" value="ECO:0007669"/>
    <property type="project" value="UniProtKB-KW"/>
</dbReference>
<sequence length="260" mass="29444">MCFAYRDGERSEALIEHMKETANYCLHRWELDALSAKISKLLGIGQNHVKEAIIVAALTHDIGKAAEIYQIDCIKNTCKLFEGHYMVSAFLLHLAFNAKGIYLNSRDAVKFLLYNPTELASDKVLALLIVLPVITHHYHQVRGYLSYESSKHNAVSKFLDKPTIHRPCLDCFSEMLGYAEINVFKDFMHMLYNVLVSIDRLKGSDKYNTSKIFVENFFKSVIEESLKINSVTLGKVIVESISGLINLCDGFAASRSRKRG</sequence>
<evidence type="ECO:0000259" key="4">
    <source>
        <dbReference type="PROSITE" id="PS51643"/>
    </source>
</evidence>
<dbReference type="GO" id="GO:0051607">
    <property type="term" value="P:defense response to virus"/>
    <property type="evidence" value="ECO:0007669"/>
    <property type="project" value="UniProtKB-KW"/>
</dbReference>
<keyword evidence="5" id="KW-0540">Nuclease</keyword>
<protein>
    <submittedName>
        <fullName evidence="5">CRISPR-associated endonuclease Cas3</fullName>
    </submittedName>
</protein>
<proteinExistence type="predicted"/>
<feature type="domain" description="HD Cas3-type" evidence="4">
    <location>
        <begin position="7"/>
        <end position="201"/>
    </location>
</feature>
<organism evidence="5 6">
    <name type="scientific">Ignisphaera cupida</name>
    <dbReference type="NCBI Taxonomy" id="3050454"/>
    <lineage>
        <taxon>Archaea</taxon>
        <taxon>Thermoproteota</taxon>
        <taxon>Thermoprotei</taxon>
        <taxon>Desulfurococcales</taxon>
        <taxon>Desulfurococcaceae</taxon>
        <taxon>Ignisphaera</taxon>
    </lineage>
</organism>
<dbReference type="Pfam" id="PF18019">
    <property type="entry name" value="Cas3_HD"/>
    <property type="match status" value="1"/>
</dbReference>
<evidence type="ECO:0000313" key="6">
    <source>
        <dbReference type="Proteomes" id="UP001529235"/>
    </source>
</evidence>
<dbReference type="AlphaFoldDB" id="A0ABD4Z7S5"/>
<dbReference type="Proteomes" id="UP001529235">
    <property type="component" value="Unassembled WGS sequence"/>
</dbReference>
<dbReference type="GO" id="GO:0004519">
    <property type="term" value="F:endonuclease activity"/>
    <property type="evidence" value="ECO:0007669"/>
    <property type="project" value="UniProtKB-KW"/>
</dbReference>
<gene>
    <name evidence="5" type="ORF">QPL79_08530</name>
</gene>
<dbReference type="RefSeq" id="WP_285274393.1">
    <property type="nucleotide sequence ID" value="NZ_JASNVW010000008.1"/>
</dbReference>
<keyword evidence="2" id="KW-0378">Hydrolase</keyword>
<evidence type="ECO:0000256" key="3">
    <source>
        <dbReference type="ARBA" id="ARBA00023118"/>
    </source>
</evidence>
<dbReference type="GO" id="GO:0046872">
    <property type="term" value="F:metal ion binding"/>
    <property type="evidence" value="ECO:0007669"/>
    <property type="project" value="UniProtKB-KW"/>
</dbReference>
<dbReference type="InterPro" id="IPR038257">
    <property type="entry name" value="CRISPR-assoc_Cas3_HD_sf"/>
</dbReference>
<evidence type="ECO:0000256" key="1">
    <source>
        <dbReference type="ARBA" id="ARBA00022723"/>
    </source>
</evidence>
<evidence type="ECO:0000256" key="2">
    <source>
        <dbReference type="ARBA" id="ARBA00022801"/>
    </source>
</evidence>
<dbReference type="Gene3D" id="1.10.3210.30">
    <property type="match status" value="1"/>
</dbReference>
<name>A0ABD4Z7S5_9CREN</name>
<evidence type="ECO:0000313" key="5">
    <source>
        <dbReference type="EMBL" id="MDK6029407.1"/>
    </source>
</evidence>
<keyword evidence="3" id="KW-0051">Antiviral defense</keyword>
<reference evidence="5 6" key="1">
    <citation type="submission" date="2023-05" db="EMBL/GenBank/DDBJ databases">
        <title>A new hyperthermophilic archaea 'Ignisphaera cupida' sp. nov. and description of the family 'Ignisphaeraceae' fam. nov.</title>
        <authorList>
            <person name="Podosokorskaya O.A."/>
            <person name="Elcheninov A.G."/>
            <person name="Klukina A."/>
            <person name="Merkel A.Y."/>
        </authorList>
    </citation>
    <scope>NUCLEOTIDE SEQUENCE [LARGE SCALE GENOMIC DNA]</scope>
    <source>
        <strain evidence="5 6">4213-co</strain>
    </source>
</reference>
<dbReference type="InterPro" id="IPR006483">
    <property type="entry name" value="CRISPR-assoc_Cas3_HD"/>
</dbReference>